<evidence type="ECO:0000313" key="3">
    <source>
        <dbReference type="Proteomes" id="UP000598467"/>
    </source>
</evidence>
<comment type="caution">
    <text evidence="2">The sequence shown here is derived from an EMBL/GenBank/DDBJ whole genome shotgun (WGS) entry which is preliminary data.</text>
</comment>
<feature type="region of interest" description="Disordered" evidence="1">
    <location>
        <begin position="30"/>
        <end position="55"/>
    </location>
</feature>
<evidence type="ECO:0000256" key="1">
    <source>
        <dbReference type="SAM" id="MobiDB-lite"/>
    </source>
</evidence>
<organism evidence="2 3">
    <name type="scientific">Roseibium aggregatum</name>
    <dbReference type="NCBI Taxonomy" id="187304"/>
    <lineage>
        <taxon>Bacteria</taxon>
        <taxon>Pseudomonadati</taxon>
        <taxon>Pseudomonadota</taxon>
        <taxon>Alphaproteobacteria</taxon>
        <taxon>Hyphomicrobiales</taxon>
        <taxon>Stappiaceae</taxon>
        <taxon>Roseibium</taxon>
    </lineage>
</organism>
<dbReference type="AlphaFoldDB" id="A0A926S3Y1"/>
<evidence type="ECO:0000313" key="2">
    <source>
        <dbReference type="EMBL" id="MBD1544821.1"/>
    </source>
</evidence>
<dbReference type="EMBL" id="JABFCZ010000001">
    <property type="protein sequence ID" value="MBD1544821.1"/>
    <property type="molecule type" value="Genomic_DNA"/>
</dbReference>
<protein>
    <submittedName>
        <fullName evidence="2">Uncharacterized protein</fullName>
    </submittedName>
</protein>
<accession>A0A926S3Y1</accession>
<dbReference type="RefSeq" id="WP_190289487.1">
    <property type="nucleotide sequence ID" value="NZ_JABFCZ010000001.1"/>
</dbReference>
<reference evidence="2" key="1">
    <citation type="submission" date="2020-05" db="EMBL/GenBank/DDBJ databases">
        <title>Identification of trans-AT polyketide cluster in two marine bacteria, producers of a novel glutaramide-containing polyketide sesbanimide D and analogs.</title>
        <authorList>
            <person name="Kacar D."/>
            <person name="Rodriguez P."/>
            <person name="Canedo L."/>
            <person name="Gonzalez E."/>
            <person name="Galan B."/>
            <person name="De La Calle F."/>
            <person name="Garcia J.L."/>
        </authorList>
    </citation>
    <scope>NUCLEOTIDE SEQUENCE</scope>
    <source>
        <strain evidence="2">PHM038</strain>
    </source>
</reference>
<name>A0A926S3Y1_9HYPH</name>
<gene>
    <name evidence="2" type="ORF">HK439_00975</name>
</gene>
<proteinExistence type="predicted"/>
<dbReference type="Proteomes" id="UP000598467">
    <property type="component" value="Unassembled WGS sequence"/>
</dbReference>
<sequence>MNQERVSFEFTHLTEVILSAEKAGCAPWCGSTTSASQHSQRAKSPGPSGGEKRTIGSVAPLARCAASRFTTRLAEWIAFRHQMGEFK</sequence>
<feature type="compositionally biased region" description="Polar residues" evidence="1">
    <location>
        <begin position="30"/>
        <end position="39"/>
    </location>
</feature>